<evidence type="ECO:0000313" key="1">
    <source>
        <dbReference type="EMBL" id="KAG0423642.1"/>
    </source>
</evidence>
<dbReference type="EMBL" id="JABSTQ010010072">
    <property type="protein sequence ID" value="KAG0423642.1"/>
    <property type="molecule type" value="Genomic_DNA"/>
</dbReference>
<organism evidence="1 2">
    <name type="scientific">Ixodes persulcatus</name>
    <name type="common">Taiga tick</name>
    <dbReference type="NCBI Taxonomy" id="34615"/>
    <lineage>
        <taxon>Eukaryota</taxon>
        <taxon>Metazoa</taxon>
        <taxon>Ecdysozoa</taxon>
        <taxon>Arthropoda</taxon>
        <taxon>Chelicerata</taxon>
        <taxon>Arachnida</taxon>
        <taxon>Acari</taxon>
        <taxon>Parasitiformes</taxon>
        <taxon>Ixodida</taxon>
        <taxon>Ixodoidea</taxon>
        <taxon>Ixodidae</taxon>
        <taxon>Ixodinae</taxon>
        <taxon>Ixodes</taxon>
    </lineage>
</organism>
<protein>
    <submittedName>
        <fullName evidence="1">Uncharacterized protein</fullName>
    </submittedName>
</protein>
<sequence>MDDDELLVMVWSLQQQGIQFYLFEERIQAIETEADILEEQLHATNCTIAAILKHRLTKHFRTCFRVSSVTFRYLVDVSHASMLRQDTVVQSTITVEKEVAISLYLCLSAEERTIGHFFAVGESVVHESHRELCDGIIDELESRTVSMVRSQYVDHHKLKFQAVLRFLNGIGALDGCHLPVFLPKDSAFD</sequence>
<accession>A0AC60PRB9</accession>
<proteinExistence type="predicted"/>
<evidence type="ECO:0000313" key="2">
    <source>
        <dbReference type="Proteomes" id="UP000805193"/>
    </source>
</evidence>
<reference evidence="1 2" key="1">
    <citation type="journal article" date="2020" name="Cell">
        <title>Large-Scale Comparative Analyses of Tick Genomes Elucidate Their Genetic Diversity and Vector Capacities.</title>
        <authorList>
            <consortium name="Tick Genome and Microbiome Consortium (TIGMIC)"/>
            <person name="Jia N."/>
            <person name="Wang J."/>
            <person name="Shi W."/>
            <person name="Du L."/>
            <person name="Sun Y."/>
            <person name="Zhan W."/>
            <person name="Jiang J.F."/>
            <person name="Wang Q."/>
            <person name="Zhang B."/>
            <person name="Ji P."/>
            <person name="Bell-Sakyi L."/>
            <person name="Cui X.M."/>
            <person name="Yuan T.T."/>
            <person name="Jiang B.G."/>
            <person name="Yang W.F."/>
            <person name="Lam T.T."/>
            <person name="Chang Q.C."/>
            <person name="Ding S.J."/>
            <person name="Wang X.J."/>
            <person name="Zhu J.G."/>
            <person name="Ruan X.D."/>
            <person name="Zhao L."/>
            <person name="Wei J.T."/>
            <person name="Ye R.Z."/>
            <person name="Que T.C."/>
            <person name="Du C.H."/>
            <person name="Zhou Y.H."/>
            <person name="Cheng J.X."/>
            <person name="Dai P.F."/>
            <person name="Guo W.B."/>
            <person name="Han X.H."/>
            <person name="Huang E.J."/>
            <person name="Li L.F."/>
            <person name="Wei W."/>
            <person name="Gao Y.C."/>
            <person name="Liu J.Z."/>
            <person name="Shao H.Z."/>
            <person name="Wang X."/>
            <person name="Wang C.C."/>
            <person name="Yang T.C."/>
            <person name="Huo Q.B."/>
            <person name="Li W."/>
            <person name="Chen H.Y."/>
            <person name="Chen S.E."/>
            <person name="Zhou L.G."/>
            <person name="Ni X.B."/>
            <person name="Tian J.H."/>
            <person name="Sheng Y."/>
            <person name="Liu T."/>
            <person name="Pan Y.S."/>
            <person name="Xia L.Y."/>
            <person name="Li J."/>
            <person name="Zhao F."/>
            <person name="Cao W.C."/>
        </authorList>
    </citation>
    <scope>NUCLEOTIDE SEQUENCE [LARGE SCALE GENOMIC DNA]</scope>
    <source>
        <strain evidence="1">Iper-2018</strain>
    </source>
</reference>
<comment type="caution">
    <text evidence="1">The sequence shown here is derived from an EMBL/GenBank/DDBJ whole genome shotgun (WGS) entry which is preliminary data.</text>
</comment>
<gene>
    <name evidence="1" type="ORF">HPB47_000587</name>
</gene>
<dbReference type="Proteomes" id="UP000805193">
    <property type="component" value="Unassembled WGS sequence"/>
</dbReference>
<keyword evidence="2" id="KW-1185">Reference proteome</keyword>
<name>A0AC60PRB9_IXOPE</name>